<dbReference type="EMBL" id="CP137308">
    <property type="protein sequence ID" value="WQF81933.1"/>
    <property type="molecule type" value="Genomic_DNA"/>
</dbReference>
<dbReference type="RefSeq" id="XP_062779157.1">
    <property type="nucleotide sequence ID" value="XM_062923106.1"/>
</dbReference>
<reference evidence="3" key="1">
    <citation type="journal article" date="2023" name="bioRxiv">
        <title>Complete genome of the Medicago anthracnose fungus, Colletotrichum destructivum, reveals a mini-chromosome-like region within a core chromosome.</title>
        <authorList>
            <person name="Lapalu N."/>
            <person name="Simon A."/>
            <person name="Lu A."/>
            <person name="Plaumann P.-L."/>
            <person name="Amselem J."/>
            <person name="Pigne S."/>
            <person name="Auger A."/>
            <person name="Koch C."/>
            <person name="Dallery J.-F."/>
            <person name="O'Connell R.J."/>
        </authorList>
    </citation>
    <scope>NUCLEOTIDE SEQUENCE [LARGE SCALE GENOMIC DNA]</scope>
    <source>
        <strain evidence="3">CBS 520.97</strain>
    </source>
</reference>
<accession>A0AAX4IES9</accession>
<feature type="region of interest" description="Disordered" evidence="1">
    <location>
        <begin position="85"/>
        <end position="118"/>
    </location>
</feature>
<dbReference type="KEGG" id="cdet:87943450"/>
<dbReference type="GeneID" id="87943450"/>
<name>A0AAX4IES9_9PEZI</name>
<evidence type="ECO:0000313" key="3">
    <source>
        <dbReference type="Proteomes" id="UP001322277"/>
    </source>
</evidence>
<evidence type="ECO:0000256" key="1">
    <source>
        <dbReference type="SAM" id="MobiDB-lite"/>
    </source>
</evidence>
<dbReference type="Proteomes" id="UP001322277">
    <property type="component" value="Chromosome 4"/>
</dbReference>
<dbReference type="AlphaFoldDB" id="A0AAX4IES9"/>
<gene>
    <name evidence="2" type="ORF">CDEST_06947</name>
</gene>
<sequence length="134" mass="15111">MSSSTSGANLVRYFFYVGNTISKQRKQSLVALAYATALDRADIHDTTTLNGRRVKDPNGWHGTFAFKDNDQVHREFHVATHGYTNGKEDFTLKGASHSSEKKDSSMRRGGKVVWPEEDELEEYEDSPIAYSHLP</sequence>
<organism evidence="2 3">
    <name type="scientific">Colletotrichum destructivum</name>
    <dbReference type="NCBI Taxonomy" id="34406"/>
    <lineage>
        <taxon>Eukaryota</taxon>
        <taxon>Fungi</taxon>
        <taxon>Dikarya</taxon>
        <taxon>Ascomycota</taxon>
        <taxon>Pezizomycotina</taxon>
        <taxon>Sordariomycetes</taxon>
        <taxon>Hypocreomycetidae</taxon>
        <taxon>Glomerellales</taxon>
        <taxon>Glomerellaceae</taxon>
        <taxon>Colletotrichum</taxon>
        <taxon>Colletotrichum destructivum species complex</taxon>
    </lineage>
</organism>
<proteinExistence type="predicted"/>
<evidence type="ECO:0000313" key="2">
    <source>
        <dbReference type="EMBL" id="WQF81933.1"/>
    </source>
</evidence>
<keyword evidence="3" id="KW-1185">Reference proteome</keyword>
<protein>
    <submittedName>
        <fullName evidence="2">Uncharacterized protein</fullName>
    </submittedName>
</protein>